<accession>A0ABS2FT54</accession>
<name>A0ABS2FT54_9FIRM</name>
<keyword evidence="2" id="KW-1185">Reference proteome</keyword>
<evidence type="ECO:0000313" key="1">
    <source>
        <dbReference type="EMBL" id="MBM6850211.1"/>
    </source>
</evidence>
<protein>
    <submittedName>
        <fullName evidence="1">Lar family restriction alleviation protein</fullName>
    </submittedName>
</protein>
<dbReference type="RefSeq" id="WP_204801963.1">
    <property type="nucleotide sequence ID" value="NZ_JACSNX010000001.1"/>
</dbReference>
<dbReference type="Pfam" id="PF14354">
    <property type="entry name" value="Lar_restr_allev"/>
    <property type="match status" value="1"/>
</dbReference>
<comment type="caution">
    <text evidence="1">The sequence shown here is derived from an EMBL/GenBank/DDBJ whole genome shotgun (WGS) entry which is preliminary data.</text>
</comment>
<sequence>MERNEYGCKNNKMVNCGNRNGCSSCGWDEDTRNRRLTEIRRQRAKIAGLASCPFCGRQPFAIHSRAGYSIRCRNGLCIMPATGIYASLDAAAKVWNRRFFDASPGQIRGYVVNE</sequence>
<gene>
    <name evidence="1" type="ORF">H9X91_02005</name>
</gene>
<evidence type="ECO:0000313" key="2">
    <source>
        <dbReference type="Proteomes" id="UP000719500"/>
    </source>
</evidence>
<dbReference type="EMBL" id="JACSNX010000001">
    <property type="protein sequence ID" value="MBM6850211.1"/>
    <property type="molecule type" value="Genomic_DNA"/>
</dbReference>
<reference evidence="1 2" key="1">
    <citation type="journal article" date="2021" name="Sci. Rep.">
        <title>The distribution of antibiotic resistance genes in chicken gut microbiota commensals.</title>
        <authorList>
            <person name="Juricova H."/>
            <person name="Matiasovicova J."/>
            <person name="Kubasova T."/>
            <person name="Cejkova D."/>
            <person name="Rychlik I."/>
        </authorList>
    </citation>
    <scope>NUCLEOTIDE SEQUENCE [LARGE SCALE GENOMIC DNA]</scope>
    <source>
        <strain evidence="1 2">An411</strain>
    </source>
</reference>
<proteinExistence type="predicted"/>
<dbReference type="Proteomes" id="UP000719500">
    <property type="component" value="Unassembled WGS sequence"/>
</dbReference>
<organism evidence="1 2">
    <name type="scientific">Oscillibacter valericigenes</name>
    <dbReference type="NCBI Taxonomy" id="351091"/>
    <lineage>
        <taxon>Bacteria</taxon>
        <taxon>Bacillati</taxon>
        <taxon>Bacillota</taxon>
        <taxon>Clostridia</taxon>
        <taxon>Eubacteriales</taxon>
        <taxon>Oscillospiraceae</taxon>
        <taxon>Oscillibacter</taxon>
    </lineage>
</organism>